<dbReference type="GO" id="GO:0005737">
    <property type="term" value="C:cytoplasm"/>
    <property type="evidence" value="ECO:0007669"/>
    <property type="project" value="TreeGrafter"/>
</dbReference>
<dbReference type="AlphaFoldDB" id="V4ARS2"/>
<feature type="region of interest" description="Disordered" evidence="5">
    <location>
        <begin position="336"/>
        <end position="357"/>
    </location>
</feature>
<proteinExistence type="inferred from homology"/>
<comment type="similarity">
    <text evidence="3">Belongs to the WD repeat DCAF8 family.</text>
</comment>
<dbReference type="Proteomes" id="UP000030746">
    <property type="component" value="Unassembled WGS sequence"/>
</dbReference>
<evidence type="ECO:0000256" key="3">
    <source>
        <dbReference type="ARBA" id="ARBA00060821"/>
    </source>
</evidence>
<dbReference type="HOGENOM" id="CLU_012381_5_0_1"/>
<keyword evidence="2" id="KW-0677">Repeat</keyword>
<dbReference type="FunFam" id="2.130.10.10:FF:000144">
    <property type="entry name" value="DDB1- and CUL4-associated factor 8"/>
    <property type="match status" value="1"/>
</dbReference>
<reference evidence="6 7" key="1">
    <citation type="journal article" date="2013" name="Nature">
        <title>Insights into bilaterian evolution from three spiralian genomes.</title>
        <authorList>
            <person name="Simakov O."/>
            <person name="Marletaz F."/>
            <person name="Cho S.J."/>
            <person name="Edsinger-Gonzales E."/>
            <person name="Havlak P."/>
            <person name="Hellsten U."/>
            <person name="Kuo D.H."/>
            <person name="Larsson T."/>
            <person name="Lv J."/>
            <person name="Arendt D."/>
            <person name="Savage R."/>
            <person name="Osoegawa K."/>
            <person name="de Jong P."/>
            <person name="Grimwood J."/>
            <person name="Chapman J.A."/>
            <person name="Shapiro H."/>
            <person name="Aerts A."/>
            <person name="Otillar R.P."/>
            <person name="Terry A.Y."/>
            <person name="Boore J.L."/>
            <person name="Grigoriev I.V."/>
            <person name="Lindberg D.R."/>
            <person name="Seaver E.C."/>
            <person name="Weisblat D.A."/>
            <person name="Putnam N.H."/>
            <person name="Rokhsar D.S."/>
        </authorList>
    </citation>
    <scope>NUCLEOTIDE SEQUENCE [LARGE SCALE GENOMIC DNA]</scope>
</reference>
<dbReference type="InterPro" id="IPR015943">
    <property type="entry name" value="WD40/YVTN_repeat-like_dom_sf"/>
</dbReference>
<dbReference type="InterPro" id="IPR036322">
    <property type="entry name" value="WD40_repeat_dom_sf"/>
</dbReference>
<dbReference type="PANTHER" id="PTHR15574:SF21">
    <property type="entry name" value="DDB1- AND CUL4-ASSOCIATED FACTOR 8"/>
    <property type="match status" value="1"/>
</dbReference>
<dbReference type="GeneID" id="20244706"/>
<dbReference type="RefSeq" id="XP_009049377.1">
    <property type="nucleotide sequence ID" value="XM_009051129.1"/>
</dbReference>
<feature type="region of interest" description="Disordered" evidence="5">
    <location>
        <begin position="378"/>
        <end position="413"/>
    </location>
</feature>
<keyword evidence="1 4" id="KW-0853">WD repeat</keyword>
<dbReference type="PROSITE" id="PS50082">
    <property type="entry name" value="WD_REPEATS_2"/>
    <property type="match status" value="1"/>
</dbReference>
<dbReference type="OrthoDB" id="4869960at2759"/>
<evidence type="ECO:0000256" key="1">
    <source>
        <dbReference type="ARBA" id="ARBA00022574"/>
    </source>
</evidence>
<dbReference type="InterPro" id="IPR001680">
    <property type="entry name" value="WD40_rpt"/>
</dbReference>
<evidence type="ECO:0000313" key="7">
    <source>
        <dbReference type="Proteomes" id="UP000030746"/>
    </source>
</evidence>
<feature type="repeat" description="WD" evidence="4">
    <location>
        <begin position="11"/>
        <end position="43"/>
    </location>
</feature>
<dbReference type="SUPFAM" id="SSF50978">
    <property type="entry name" value="WD40 repeat-like"/>
    <property type="match status" value="1"/>
</dbReference>
<dbReference type="CTD" id="20244706"/>
<dbReference type="STRING" id="225164.V4ARS2"/>
<dbReference type="KEGG" id="lgi:LOTGIDRAFT_186470"/>
<dbReference type="GO" id="GO:0080008">
    <property type="term" value="C:Cul4-RING E3 ubiquitin ligase complex"/>
    <property type="evidence" value="ECO:0007669"/>
    <property type="project" value="TreeGrafter"/>
</dbReference>
<evidence type="ECO:0000313" key="6">
    <source>
        <dbReference type="EMBL" id="ESO99937.1"/>
    </source>
</evidence>
<accession>V4ARS2</accession>
<evidence type="ECO:0000256" key="4">
    <source>
        <dbReference type="PROSITE-ProRule" id="PRU00221"/>
    </source>
</evidence>
<protein>
    <submittedName>
        <fullName evidence="6">Uncharacterized protein</fullName>
    </submittedName>
</protein>
<name>V4ARS2_LOTGI</name>
<dbReference type="PANTHER" id="PTHR15574">
    <property type="entry name" value="WD REPEAT DOMAIN-CONTAINING FAMILY"/>
    <property type="match status" value="1"/>
</dbReference>
<dbReference type="PROSITE" id="PS50294">
    <property type="entry name" value="WD_REPEATS_REGION"/>
    <property type="match status" value="1"/>
</dbReference>
<dbReference type="OMA" id="MRMMNGD"/>
<organism evidence="6 7">
    <name type="scientific">Lottia gigantea</name>
    <name type="common">Giant owl limpet</name>
    <dbReference type="NCBI Taxonomy" id="225164"/>
    <lineage>
        <taxon>Eukaryota</taxon>
        <taxon>Metazoa</taxon>
        <taxon>Spiralia</taxon>
        <taxon>Lophotrochozoa</taxon>
        <taxon>Mollusca</taxon>
        <taxon>Gastropoda</taxon>
        <taxon>Patellogastropoda</taxon>
        <taxon>Lottioidea</taxon>
        <taxon>Lottiidae</taxon>
        <taxon>Lottia</taxon>
    </lineage>
</organism>
<dbReference type="InterPro" id="IPR045151">
    <property type="entry name" value="DCAF8"/>
</dbReference>
<dbReference type="Gene3D" id="2.130.10.10">
    <property type="entry name" value="YVTN repeat-like/Quinoprotein amine dehydrogenase"/>
    <property type="match status" value="1"/>
</dbReference>
<dbReference type="EMBL" id="KB200869">
    <property type="protein sequence ID" value="ESO99937.1"/>
    <property type="molecule type" value="Genomic_DNA"/>
</dbReference>
<keyword evidence="7" id="KW-1185">Reference proteome</keyword>
<sequence>MVQRLELQFRMECHDGCVNALNFNRIGTLLASSSDDLNIVLWNWVQNKPALVYDSGHRSNVFQAKFMPYSGDCHVVSCARDGQVRLAELSLTGRCKETKKLAQHKGAAHKLALELDSPHIFLSCGEDAVTFEIDLRQEKPNKLCITKENERKVGLYSIHSNPVNSYEFCVGGRDHYIRIYDKRKITEVSNGVLKKYCPHHLVDSTTKANITCACYNYNGTEVLGSYNDEDIYLFNNKHSDGAEYIHKYKGHRNNATVKGVNFYGPRSEFIVSGSDCGHVFLWDKETENIVQFMKGDEGGVINVLEPHPFAPILATSGLDHDVKIWSPTAEDATGLSGLKKSVRRNRKEREEERSSEPEMIDGQMLWLVMHHFRRTARRQLRQEGGDVSSSSENIESGEEESGDEADRLQCAPS</sequence>
<evidence type="ECO:0000256" key="2">
    <source>
        <dbReference type="ARBA" id="ARBA00022737"/>
    </source>
</evidence>
<dbReference type="SMART" id="SM00320">
    <property type="entry name" value="WD40"/>
    <property type="match status" value="7"/>
</dbReference>
<dbReference type="Pfam" id="PF00400">
    <property type="entry name" value="WD40"/>
    <property type="match status" value="3"/>
</dbReference>
<evidence type="ECO:0000256" key="5">
    <source>
        <dbReference type="SAM" id="MobiDB-lite"/>
    </source>
</evidence>
<feature type="compositionally biased region" description="Basic and acidic residues" evidence="5">
    <location>
        <begin position="347"/>
        <end position="356"/>
    </location>
</feature>
<gene>
    <name evidence="6" type="ORF">LOTGIDRAFT_186470</name>
</gene>